<dbReference type="STRING" id="29489.VL01_13370"/>
<dbReference type="PANTHER" id="PTHR46796">
    <property type="entry name" value="HTH-TYPE TRANSCRIPTIONAL ACTIVATOR RHAS-RELATED"/>
    <property type="match status" value="1"/>
</dbReference>
<name>A0A175VGC0_AEREN</name>
<reference evidence="6 7" key="1">
    <citation type="submission" date="2016-02" db="EMBL/GenBank/DDBJ databases">
        <title>Draft genome sequence of Aeromonas trota strain 1999lcr isolated from cerebrospinal fluid (CSF).</title>
        <authorList>
            <person name="Dallagassa C.B."/>
            <person name="Prediger K.C."/>
            <person name="Weiss V.A."/>
            <person name="Assis F.E."/>
            <person name="Baura V."/>
            <person name="Cruz L.M."/>
            <person name="Souza E.M."/>
            <person name="Pedrosa F.O."/>
            <person name="Fadel-Picheth C.M."/>
        </authorList>
    </citation>
    <scope>NUCLEOTIDE SEQUENCE [LARGE SCALE GENOMIC DNA]</scope>
    <source>
        <strain evidence="6 7">1999lcr</strain>
    </source>
</reference>
<dbReference type="Gene3D" id="1.10.10.60">
    <property type="entry name" value="Homeodomain-like"/>
    <property type="match status" value="2"/>
</dbReference>
<keyword evidence="2" id="KW-0238">DNA-binding</keyword>
<gene>
    <name evidence="6" type="ORF">LCR_17730</name>
</gene>
<dbReference type="InterPro" id="IPR050204">
    <property type="entry name" value="AraC_XylS_family_regulators"/>
</dbReference>
<proteinExistence type="predicted"/>
<protein>
    <submittedName>
        <fullName evidence="6">AraC family transcriptional regulator</fullName>
    </submittedName>
</protein>
<evidence type="ECO:0000313" key="7">
    <source>
        <dbReference type="Proteomes" id="UP000078435"/>
    </source>
</evidence>
<dbReference type="PANTHER" id="PTHR46796:SF7">
    <property type="entry name" value="ARAC FAMILY TRANSCRIPTIONAL REGULATOR"/>
    <property type="match status" value="1"/>
</dbReference>
<organism evidence="6 7">
    <name type="scientific">Aeromonas enteropelogenes</name>
    <name type="common">Aeromonas trota</name>
    <dbReference type="NCBI Taxonomy" id="29489"/>
    <lineage>
        <taxon>Bacteria</taxon>
        <taxon>Pseudomonadati</taxon>
        <taxon>Pseudomonadota</taxon>
        <taxon>Gammaproteobacteria</taxon>
        <taxon>Aeromonadales</taxon>
        <taxon>Aeromonadaceae</taxon>
        <taxon>Aeromonas</taxon>
    </lineage>
</organism>
<dbReference type="SMART" id="SM00342">
    <property type="entry name" value="HTH_ARAC"/>
    <property type="match status" value="1"/>
</dbReference>
<dbReference type="Proteomes" id="UP000078435">
    <property type="component" value="Unassembled WGS sequence"/>
</dbReference>
<dbReference type="EMBL" id="JMGO02000008">
    <property type="protein sequence ID" value="KXU79539.1"/>
    <property type="molecule type" value="Genomic_DNA"/>
</dbReference>
<dbReference type="RefSeq" id="WP_026457319.1">
    <property type="nucleotide sequence ID" value="NZ_JMGO02000008.1"/>
</dbReference>
<evidence type="ECO:0000256" key="2">
    <source>
        <dbReference type="ARBA" id="ARBA00023125"/>
    </source>
</evidence>
<dbReference type="Pfam" id="PF12833">
    <property type="entry name" value="HTH_18"/>
    <property type="match status" value="1"/>
</dbReference>
<evidence type="ECO:0000256" key="3">
    <source>
        <dbReference type="ARBA" id="ARBA00023159"/>
    </source>
</evidence>
<dbReference type="PROSITE" id="PS00041">
    <property type="entry name" value="HTH_ARAC_FAMILY_1"/>
    <property type="match status" value="1"/>
</dbReference>
<dbReference type="InterPro" id="IPR032783">
    <property type="entry name" value="AraC_lig"/>
</dbReference>
<sequence>MDPLSTLLAHATPEARLFFAGNLCQHSPSDDYPGGGHLHLLRSGALTLREEGGASLLLEEPTLILFPRGRRHRLEPRKLGGCDLVCANVAFGQGGASPLQQALPDSLVLPLRALPALTPVLDQLFDEAFHPRYGQEPVLSRLLEVLLILLLRHLVERGECQQGMLAGLSDPQLARAISAMHQRGDEPWTVATLAREAGMSRARFAARFQERVGQAPLGYLTRWRMARACQQLLAGESMVQVALGAGYSGSVAFGRAFERELGMSPGRWLKAQQERAE</sequence>
<comment type="caution">
    <text evidence="6">The sequence shown here is derived from an EMBL/GenBank/DDBJ whole genome shotgun (WGS) entry which is preliminary data.</text>
</comment>
<dbReference type="InterPro" id="IPR018060">
    <property type="entry name" value="HTH_AraC"/>
</dbReference>
<dbReference type="AlphaFoldDB" id="A0A175VGC0"/>
<dbReference type="OrthoDB" id="9783876at2"/>
<dbReference type="SUPFAM" id="SSF46689">
    <property type="entry name" value="Homeodomain-like"/>
    <property type="match status" value="2"/>
</dbReference>
<dbReference type="InterPro" id="IPR009057">
    <property type="entry name" value="Homeodomain-like_sf"/>
</dbReference>
<dbReference type="InterPro" id="IPR018062">
    <property type="entry name" value="HTH_AraC-typ_CS"/>
</dbReference>
<keyword evidence="1" id="KW-0805">Transcription regulation</keyword>
<keyword evidence="3" id="KW-0010">Activator</keyword>
<dbReference type="Pfam" id="PF12852">
    <property type="entry name" value="Cupin_6"/>
    <property type="match status" value="1"/>
</dbReference>
<dbReference type="GO" id="GO:0043565">
    <property type="term" value="F:sequence-specific DNA binding"/>
    <property type="evidence" value="ECO:0007669"/>
    <property type="project" value="InterPro"/>
</dbReference>
<evidence type="ECO:0000256" key="1">
    <source>
        <dbReference type="ARBA" id="ARBA00023015"/>
    </source>
</evidence>
<dbReference type="InterPro" id="IPR037923">
    <property type="entry name" value="HTH-like"/>
</dbReference>
<dbReference type="GO" id="GO:0003700">
    <property type="term" value="F:DNA-binding transcription factor activity"/>
    <property type="evidence" value="ECO:0007669"/>
    <property type="project" value="InterPro"/>
</dbReference>
<evidence type="ECO:0000256" key="4">
    <source>
        <dbReference type="ARBA" id="ARBA00023163"/>
    </source>
</evidence>
<dbReference type="SUPFAM" id="SSF51215">
    <property type="entry name" value="Regulatory protein AraC"/>
    <property type="match status" value="1"/>
</dbReference>
<keyword evidence="4" id="KW-0804">Transcription</keyword>
<accession>A0A175VGC0</accession>
<evidence type="ECO:0000259" key="5">
    <source>
        <dbReference type="PROSITE" id="PS01124"/>
    </source>
</evidence>
<evidence type="ECO:0000313" key="6">
    <source>
        <dbReference type="EMBL" id="KXU79539.1"/>
    </source>
</evidence>
<dbReference type="PROSITE" id="PS01124">
    <property type="entry name" value="HTH_ARAC_FAMILY_2"/>
    <property type="match status" value="1"/>
</dbReference>
<feature type="domain" description="HTH araC/xylS-type" evidence="5">
    <location>
        <begin position="174"/>
        <end position="271"/>
    </location>
</feature>